<dbReference type="Proteomes" id="UP000754226">
    <property type="component" value="Unassembled WGS sequence"/>
</dbReference>
<dbReference type="InterPro" id="IPR050882">
    <property type="entry name" value="Prepilin_peptidase/N-MTase"/>
</dbReference>
<keyword evidence="3" id="KW-1003">Cell membrane</keyword>
<dbReference type="InterPro" id="IPR000045">
    <property type="entry name" value="Prepilin_IV_endopep_pep"/>
</dbReference>
<evidence type="ECO:0000259" key="9">
    <source>
        <dbReference type="Pfam" id="PF06750"/>
    </source>
</evidence>
<keyword evidence="5 7" id="KW-1133">Transmembrane helix</keyword>
<feature type="transmembrane region" description="Helical" evidence="7">
    <location>
        <begin position="152"/>
        <end position="171"/>
    </location>
</feature>
<dbReference type="GO" id="GO:0004190">
    <property type="term" value="F:aspartic-type endopeptidase activity"/>
    <property type="evidence" value="ECO:0007669"/>
    <property type="project" value="InterPro"/>
</dbReference>
<keyword evidence="6 7" id="KW-0472">Membrane</keyword>
<evidence type="ECO:0000256" key="6">
    <source>
        <dbReference type="ARBA" id="ARBA00023136"/>
    </source>
</evidence>
<dbReference type="PANTHER" id="PTHR30487">
    <property type="entry name" value="TYPE 4 PREPILIN-LIKE PROTEINS LEADER PEPTIDE-PROCESSING ENZYME"/>
    <property type="match status" value="1"/>
</dbReference>
<proteinExistence type="inferred from homology"/>
<dbReference type="Pfam" id="PF06750">
    <property type="entry name" value="A24_N_bact"/>
    <property type="match status" value="1"/>
</dbReference>
<feature type="domain" description="Prepilin type IV endopeptidase peptidase" evidence="8">
    <location>
        <begin position="104"/>
        <end position="204"/>
    </location>
</feature>
<reference evidence="10" key="1">
    <citation type="submission" date="2021-02" db="EMBL/GenBank/DDBJ databases">
        <title>Infant gut strain persistence is associated with maternal origin, phylogeny, and functional potential including surface adhesion and iron acquisition.</title>
        <authorList>
            <person name="Lou Y.C."/>
        </authorList>
    </citation>
    <scope>NUCLEOTIDE SEQUENCE</scope>
    <source>
        <strain evidence="10">L3_106_000M1_dasL3_106_000M1_concoct_15</strain>
    </source>
</reference>
<evidence type="ECO:0000256" key="4">
    <source>
        <dbReference type="ARBA" id="ARBA00022692"/>
    </source>
</evidence>
<comment type="similarity">
    <text evidence="2">Belongs to the peptidase A24 family.</text>
</comment>
<dbReference type="PANTHER" id="PTHR30487:SF0">
    <property type="entry name" value="PREPILIN LEADER PEPTIDASE_N-METHYLTRANSFERASE-RELATED"/>
    <property type="match status" value="1"/>
</dbReference>
<feature type="transmembrane region" description="Helical" evidence="7">
    <location>
        <begin position="121"/>
        <end position="140"/>
    </location>
</feature>
<dbReference type="EMBL" id="JAGZCZ010000004">
    <property type="protein sequence ID" value="MBS5519504.1"/>
    <property type="molecule type" value="Genomic_DNA"/>
</dbReference>
<evidence type="ECO:0000313" key="10">
    <source>
        <dbReference type="EMBL" id="MBS5519504.1"/>
    </source>
</evidence>
<feature type="domain" description="Prepilin peptidase A24 N-terminal" evidence="9">
    <location>
        <begin position="11"/>
        <end position="89"/>
    </location>
</feature>
<name>A0A943EG13_9FIRM</name>
<evidence type="ECO:0000256" key="2">
    <source>
        <dbReference type="ARBA" id="ARBA00005801"/>
    </source>
</evidence>
<accession>A0A943EG13</accession>
<evidence type="ECO:0000259" key="8">
    <source>
        <dbReference type="Pfam" id="PF01478"/>
    </source>
</evidence>
<feature type="transmembrane region" description="Helical" evidence="7">
    <location>
        <begin position="75"/>
        <end position="91"/>
    </location>
</feature>
<gene>
    <name evidence="10" type="ORF">KHX13_04090</name>
</gene>
<feature type="transmembrane region" description="Helical" evidence="7">
    <location>
        <begin position="98"/>
        <end position="115"/>
    </location>
</feature>
<dbReference type="InterPro" id="IPR010627">
    <property type="entry name" value="Prepilin_pept_A24_N"/>
</dbReference>
<feature type="transmembrane region" description="Helical" evidence="7">
    <location>
        <begin position="191"/>
        <end position="210"/>
    </location>
</feature>
<evidence type="ECO:0000256" key="7">
    <source>
        <dbReference type="SAM" id="Phobius"/>
    </source>
</evidence>
<dbReference type="Pfam" id="PF01478">
    <property type="entry name" value="Peptidase_A24"/>
    <property type="match status" value="1"/>
</dbReference>
<evidence type="ECO:0000313" key="11">
    <source>
        <dbReference type="Proteomes" id="UP000754226"/>
    </source>
</evidence>
<evidence type="ECO:0000256" key="5">
    <source>
        <dbReference type="ARBA" id="ARBA00022989"/>
    </source>
</evidence>
<evidence type="ECO:0000256" key="1">
    <source>
        <dbReference type="ARBA" id="ARBA00004651"/>
    </source>
</evidence>
<sequence length="248" mass="27690">MMFLTLFYILAGLCTGSFLALCADRLPRGESLFFPASHCDACGHRLGVLDLIPLWSYLRLGGRCRYCAAPLKMDLLWWEVGMGGAFALLGRGADPSPLLFLTFYLFSFLVLISVMDGKEKFVYDASLLFLVGGALFYLFFGASFFRMVGGSLFLGLPLWMIYGVSGGRMGFGDVTLAFSLGLFLDGERSLLTLFLASFLGIAFSCLMMILGRRKWQDPLPFAPFLCMAAFFLFVRPDAARLYFQFFLF</sequence>
<dbReference type="GO" id="GO:0006465">
    <property type="term" value="P:signal peptide processing"/>
    <property type="evidence" value="ECO:0007669"/>
    <property type="project" value="TreeGrafter"/>
</dbReference>
<organism evidence="10 11">
    <name type="scientific">Acidaminococcus intestini</name>
    <dbReference type="NCBI Taxonomy" id="187327"/>
    <lineage>
        <taxon>Bacteria</taxon>
        <taxon>Bacillati</taxon>
        <taxon>Bacillota</taxon>
        <taxon>Negativicutes</taxon>
        <taxon>Acidaminococcales</taxon>
        <taxon>Acidaminococcaceae</taxon>
        <taxon>Acidaminococcus</taxon>
    </lineage>
</organism>
<comment type="caution">
    <text evidence="10">The sequence shown here is derived from an EMBL/GenBank/DDBJ whole genome shotgun (WGS) entry which is preliminary data.</text>
</comment>
<protein>
    <submittedName>
        <fullName evidence="10">Prepilin peptidase</fullName>
    </submittedName>
</protein>
<dbReference type="AlphaFoldDB" id="A0A943EG13"/>
<feature type="transmembrane region" description="Helical" evidence="7">
    <location>
        <begin position="222"/>
        <end position="243"/>
    </location>
</feature>
<evidence type="ECO:0000256" key="3">
    <source>
        <dbReference type="ARBA" id="ARBA00022475"/>
    </source>
</evidence>
<comment type="subcellular location">
    <subcellularLocation>
        <location evidence="1">Cell membrane</location>
        <topology evidence="1">Multi-pass membrane protein</topology>
    </subcellularLocation>
</comment>
<keyword evidence="4 7" id="KW-0812">Transmembrane</keyword>
<dbReference type="GO" id="GO:0005886">
    <property type="term" value="C:plasma membrane"/>
    <property type="evidence" value="ECO:0007669"/>
    <property type="project" value="UniProtKB-SubCell"/>
</dbReference>